<dbReference type="EMBL" id="CM034389">
    <property type="protein sequence ID" value="KAJ0182199.1"/>
    <property type="molecule type" value="Genomic_DNA"/>
</dbReference>
<comment type="caution">
    <text evidence="1">The sequence shown here is derived from an EMBL/GenBank/DDBJ whole genome shotgun (WGS) entry which is preliminary data.</text>
</comment>
<organism evidence="1 2">
    <name type="scientific">Dendrolimus kikuchii</name>
    <dbReference type="NCBI Taxonomy" id="765133"/>
    <lineage>
        <taxon>Eukaryota</taxon>
        <taxon>Metazoa</taxon>
        <taxon>Ecdysozoa</taxon>
        <taxon>Arthropoda</taxon>
        <taxon>Hexapoda</taxon>
        <taxon>Insecta</taxon>
        <taxon>Pterygota</taxon>
        <taxon>Neoptera</taxon>
        <taxon>Endopterygota</taxon>
        <taxon>Lepidoptera</taxon>
        <taxon>Glossata</taxon>
        <taxon>Ditrysia</taxon>
        <taxon>Bombycoidea</taxon>
        <taxon>Lasiocampidae</taxon>
        <taxon>Dendrolimus</taxon>
    </lineage>
</organism>
<keyword evidence="2" id="KW-1185">Reference proteome</keyword>
<dbReference type="Proteomes" id="UP000824533">
    <property type="component" value="Linkage Group LG03"/>
</dbReference>
<reference evidence="1 2" key="1">
    <citation type="journal article" date="2021" name="Front. Genet.">
        <title>Chromosome-Level Genome Assembly Reveals Significant Gene Expansion in the Toll and IMD Signaling Pathways of Dendrolimus kikuchii.</title>
        <authorList>
            <person name="Zhou J."/>
            <person name="Wu P."/>
            <person name="Xiong Z."/>
            <person name="Liu N."/>
            <person name="Zhao N."/>
            <person name="Ji M."/>
            <person name="Qiu Y."/>
            <person name="Yang B."/>
        </authorList>
    </citation>
    <scope>NUCLEOTIDE SEQUENCE [LARGE SCALE GENOMIC DNA]</scope>
    <source>
        <strain evidence="1">Ann1</strain>
    </source>
</reference>
<protein>
    <submittedName>
        <fullName evidence="1">Uncharacterized protein</fullName>
    </submittedName>
</protein>
<evidence type="ECO:0000313" key="2">
    <source>
        <dbReference type="Proteomes" id="UP000824533"/>
    </source>
</evidence>
<evidence type="ECO:0000313" key="1">
    <source>
        <dbReference type="EMBL" id="KAJ0182199.1"/>
    </source>
</evidence>
<sequence length="471" mass="52465">MSNNFAIIMQLVVVVMAILINEATCLIKISLDSGISSKLTNLLQENVSLGKNISSQVTTLLQENVSIGNNISSSLISLLKTYAIEPDYEFTLEDFIQYNLGLSNEDVHLNATQLISKYNYPVEEHTVETSDGYLLTLIRIPNEGKPAVLLVHGILLSADDYITVGPESALPYLLHKQGYDVWLGNVRGNKYSRKHVSLSPDSAEFWNYTWNDIGLYDLPSMINYTLSTTGKSNLTYIGYSQGTTAFFVMCSEIKCENMISAMIALAPVAWFSHIKSPLLKVIADFSDELTTLSSLIGVNEFLPSDPFMTLTANVLCANAGLAAVLCSNLLFTLTGFDYDQMNVTNLPVIYGHVPSGTSVKDLNHYGQNIKANTFRKYDYGSDNINIYGTNEPPAYNITNIDVPVVLYYGDNDWLSVYDDIVNLINGLPNIIKVYRVPYDKFNHGDFMWAKDVKTLLYDDVLTVMQKYANFG</sequence>
<proteinExistence type="predicted"/>
<accession>A0ACC1DEL4</accession>
<name>A0ACC1DEL4_9NEOP</name>
<gene>
    <name evidence="1" type="ORF">K1T71_001568</name>
</gene>